<sequence>MAALGDSPASSAPVIGRDLPGFPSVPLSADAAPFTPQGADVWQRGAWPQTEAERLFCHCAAKVRGLRADSSKLRDELNLLFDQLISEPFNRSDVCILLVNATRLVPMNQEHLVVKLCKLVHHLLHQLKVGDYFLNKS</sequence>
<keyword evidence="2" id="KW-1185">Reference proteome</keyword>
<name>A0A3Q2XNG0_HIPCM</name>
<dbReference type="Ensembl" id="ENSHCOT00000004006.1">
    <property type="protein sequence ID" value="ENSHCOP00000006235.1"/>
    <property type="gene ID" value="ENSHCOG00000007999.1"/>
</dbReference>
<proteinExistence type="predicted"/>
<dbReference type="GeneTree" id="ENSGT01030000238029"/>
<dbReference type="AlphaFoldDB" id="A0A3Q2XNG0"/>
<reference evidence="1" key="2">
    <citation type="submission" date="2025-09" db="UniProtKB">
        <authorList>
            <consortium name="Ensembl"/>
        </authorList>
    </citation>
    <scope>IDENTIFICATION</scope>
</reference>
<evidence type="ECO:0000313" key="2">
    <source>
        <dbReference type="Proteomes" id="UP000264820"/>
    </source>
</evidence>
<dbReference type="STRING" id="109280.ENSHCOP00000006235"/>
<evidence type="ECO:0000313" key="1">
    <source>
        <dbReference type="Ensembl" id="ENSHCOP00000006235.1"/>
    </source>
</evidence>
<dbReference type="Proteomes" id="UP000264820">
    <property type="component" value="Unplaced"/>
</dbReference>
<organism evidence="1 2">
    <name type="scientific">Hippocampus comes</name>
    <name type="common">Tiger tail seahorse</name>
    <dbReference type="NCBI Taxonomy" id="109280"/>
    <lineage>
        <taxon>Eukaryota</taxon>
        <taxon>Metazoa</taxon>
        <taxon>Chordata</taxon>
        <taxon>Craniata</taxon>
        <taxon>Vertebrata</taxon>
        <taxon>Euteleostomi</taxon>
        <taxon>Actinopterygii</taxon>
        <taxon>Neopterygii</taxon>
        <taxon>Teleostei</taxon>
        <taxon>Neoteleostei</taxon>
        <taxon>Acanthomorphata</taxon>
        <taxon>Syngnathiaria</taxon>
        <taxon>Syngnathiformes</taxon>
        <taxon>Syngnathoidei</taxon>
        <taxon>Syngnathidae</taxon>
        <taxon>Hippocampus</taxon>
    </lineage>
</organism>
<reference evidence="1" key="1">
    <citation type="submission" date="2025-08" db="UniProtKB">
        <authorList>
            <consortium name="Ensembl"/>
        </authorList>
    </citation>
    <scope>IDENTIFICATION</scope>
</reference>
<protein>
    <submittedName>
        <fullName evidence="1">Uncharacterized protein</fullName>
    </submittedName>
</protein>
<accession>A0A3Q2XNG0</accession>